<reference evidence="2 3" key="1">
    <citation type="submission" date="2018-06" db="EMBL/GenBank/DDBJ databases">
        <title>Draft Genome Sequence of a Novel Marine Bacterium Related to the Verrucomicrobia.</title>
        <authorList>
            <person name="Vosseberg J."/>
            <person name="Martijn J."/>
            <person name="Ettema T.J.G."/>
        </authorList>
    </citation>
    <scope>NUCLEOTIDE SEQUENCE [LARGE SCALE GENOMIC DNA]</scope>
    <source>
        <strain evidence="2">TARA_B100001123</strain>
    </source>
</reference>
<keyword evidence="1" id="KW-1133">Transmembrane helix</keyword>
<keyword evidence="1" id="KW-0472">Membrane</keyword>
<feature type="transmembrane region" description="Helical" evidence="1">
    <location>
        <begin position="41"/>
        <end position="62"/>
    </location>
</feature>
<dbReference type="Proteomes" id="UP000247465">
    <property type="component" value="Chromosome"/>
</dbReference>
<evidence type="ECO:0000256" key="1">
    <source>
        <dbReference type="SAM" id="Phobius"/>
    </source>
</evidence>
<name>A0A2Z4AJ60_9BACT</name>
<proteinExistence type="predicted"/>
<sequence length="75" mass="8575">MDVDMDQIWNTIFSGEPTGIIILIVTGLIVFYVIYRLGKVFLLLVTLITLAIVGYVFFPGLFDSALEWFRNDQTK</sequence>
<dbReference type="AlphaFoldDB" id="A0A2Z4AJ60"/>
<organism evidence="2 3">
    <name type="scientific">Candidatus Moanibacter tarae</name>
    <dbReference type="NCBI Taxonomy" id="2200854"/>
    <lineage>
        <taxon>Bacteria</taxon>
        <taxon>Pseudomonadati</taxon>
        <taxon>Verrucomicrobiota</taxon>
        <taxon>Opitutia</taxon>
        <taxon>Puniceicoccales</taxon>
        <taxon>Puniceicoccales incertae sedis</taxon>
        <taxon>Candidatus Moanibacter</taxon>
    </lineage>
</organism>
<accession>A0A2Z4AJ60</accession>
<protein>
    <submittedName>
        <fullName evidence="2">Uncharacterized protein</fullName>
    </submittedName>
</protein>
<keyword evidence="1" id="KW-0812">Transmembrane</keyword>
<evidence type="ECO:0000313" key="3">
    <source>
        <dbReference type="Proteomes" id="UP000247465"/>
    </source>
</evidence>
<dbReference type="EMBL" id="CP029803">
    <property type="protein sequence ID" value="AWT60464.1"/>
    <property type="molecule type" value="Genomic_DNA"/>
</dbReference>
<dbReference type="KEGG" id="mtar:DF168_01678"/>
<gene>
    <name evidence="2" type="ORF">DF168_01678</name>
</gene>
<feature type="transmembrane region" description="Helical" evidence="1">
    <location>
        <begin position="12"/>
        <end position="34"/>
    </location>
</feature>
<evidence type="ECO:0000313" key="2">
    <source>
        <dbReference type="EMBL" id="AWT60464.1"/>
    </source>
</evidence>